<accession>A0A917JC26</accession>
<dbReference type="Proteomes" id="UP000622610">
    <property type="component" value="Unassembled WGS sequence"/>
</dbReference>
<keyword evidence="2" id="KW-1185">Reference proteome</keyword>
<proteinExistence type="predicted"/>
<gene>
    <name evidence="1" type="ORF">GCM10011482_01340</name>
</gene>
<reference evidence="1" key="2">
    <citation type="submission" date="2020-09" db="EMBL/GenBank/DDBJ databases">
        <authorList>
            <person name="Sun Q."/>
            <person name="Sedlacek I."/>
        </authorList>
    </citation>
    <scope>NUCLEOTIDE SEQUENCE</scope>
    <source>
        <strain evidence="1">CCM 8433</strain>
    </source>
</reference>
<evidence type="ECO:0000313" key="1">
    <source>
        <dbReference type="EMBL" id="GGI64480.1"/>
    </source>
</evidence>
<reference evidence="1" key="1">
    <citation type="journal article" date="2014" name="Int. J. Syst. Evol. Microbiol.">
        <title>Complete genome sequence of Corynebacterium casei LMG S-19264T (=DSM 44701T), isolated from a smear-ripened cheese.</title>
        <authorList>
            <consortium name="US DOE Joint Genome Institute (JGI-PGF)"/>
            <person name="Walter F."/>
            <person name="Albersmeier A."/>
            <person name="Kalinowski J."/>
            <person name="Ruckert C."/>
        </authorList>
    </citation>
    <scope>NUCLEOTIDE SEQUENCE</scope>
    <source>
        <strain evidence="1">CCM 8433</strain>
    </source>
</reference>
<evidence type="ECO:0000313" key="2">
    <source>
        <dbReference type="Proteomes" id="UP000622610"/>
    </source>
</evidence>
<protein>
    <recommendedName>
        <fullName evidence="3">DUF3284 domain-containing protein</fullName>
    </recommendedName>
</protein>
<dbReference type="AlphaFoldDB" id="A0A917JC26"/>
<dbReference type="RefSeq" id="WP_188366340.1">
    <property type="nucleotide sequence ID" value="NZ_BMDT01000001.1"/>
</dbReference>
<dbReference type="EMBL" id="BMDT01000001">
    <property type="protein sequence ID" value="GGI64480.1"/>
    <property type="molecule type" value="Genomic_DNA"/>
</dbReference>
<dbReference type="InterPro" id="IPR021701">
    <property type="entry name" value="DUF3284"/>
</dbReference>
<name>A0A917JC26_9ENTE</name>
<organism evidence="1 2">
    <name type="scientific">Enterococcus alcedinis</name>
    <dbReference type="NCBI Taxonomy" id="1274384"/>
    <lineage>
        <taxon>Bacteria</taxon>
        <taxon>Bacillati</taxon>
        <taxon>Bacillota</taxon>
        <taxon>Bacilli</taxon>
        <taxon>Lactobacillales</taxon>
        <taxon>Enterococcaceae</taxon>
        <taxon>Enterococcus</taxon>
    </lineage>
</organism>
<comment type="caution">
    <text evidence="1">The sequence shown here is derived from an EMBL/GenBank/DDBJ whole genome shotgun (WGS) entry which is preliminary data.</text>
</comment>
<evidence type="ECO:0008006" key="3">
    <source>
        <dbReference type="Google" id="ProtNLM"/>
    </source>
</evidence>
<dbReference type="Pfam" id="PF11687">
    <property type="entry name" value="DUF3284"/>
    <property type="match status" value="1"/>
</dbReference>
<sequence length="137" mass="16138">MEIQRTLNVPAEYFYDRIIHSVVYDIDQSTGRTLKKSQLEGFEYIKTFSKNNHAKIIIEKIEQNHKYQFRTVTTRNEFIASYEIKPVDNQTCEVVYHETMTSLGMIQKANDFFVGIVLGYFKKKQFKSMLEGIEASY</sequence>